<reference evidence="1" key="1">
    <citation type="submission" date="2022-02" db="EMBL/GenBank/DDBJ databases">
        <title>Plant Genome Project.</title>
        <authorList>
            <person name="Zhang R.-G."/>
        </authorList>
    </citation>
    <scope>NUCLEOTIDE SEQUENCE</scope>
    <source>
        <strain evidence="1">AT1</strain>
    </source>
</reference>
<accession>A0ACC0M2W7</accession>
<dbReference type="EMBL" id="CM046397">
    <property type="protein sequence ID" value="KAI8535265.1"/>
    <property type="molecule type" value="Genomic_DNA"/>
</dbReference>
<evidence type="ECO:0000313" key="1">
    <source>
        <dbReference type="EMBL" id="KAI8535265.1"/>
    </source>
</evidence>
<protein>
    <submittedName>
        <fullName evidence="1">Uncharacterized protein</fullName>
    </submittedName>
</protein>
<name>A0ACC0M2W7_RHOML</name>
<comment type="caution">
    <text evidence="1">The sequence shown here is derived from an EMBL/GenBank/DDBJ whole genome shotgun (WGS) entry which is preliminary data.</text>
</comment>
<dbReference type="Proteomes" id="UP001062846">
    <property type="component" value="Chromosome 10"/>
</dbReference>
<keyword evidence="2" id="KW-1185">Reference proteome</keyword>
<sequence>MCNKEFLDKQLEEAREYLDALAEITSPGITRTPLTRPMLILVQVVSRNSMLVSMATYPLKSLNSPVSLKRWS</sequence>
<organism evidence="1 2">
    <name type="scientific">Rhododendron molle</name>
    <name type="common">Chinese azalea</name>
    <name type="synonym">Azalea mollis</name>
    <dbReference type="NCBI Taxonomy" id="49168"/>
    <lineage>
        <taxon>Eukaryota</taxon>
        <taxon>Viridiplantae</taxon>
        <taxon>Streptophyta</taxon>
        <taxon>Embryophyta</taxon>
        <taxon>Tracheophyta</taxon>
        <taxon>Spermatophyta</taxon>
        <taxon>Magnoliopsida</taxon>
        <taxon>eudicotyledons</taxon>
        <taxon>Gunneridae</taxon>
        <taxon>Pentapetalae</taxon>
        <taxon>asterids</taxon>
        <taxon>Ericales</taxon>
        <taxon>Ericaceae</taxon>
        <taxon>Ericoideae</taxon>
        <taxon>Rhodoreae</taxon>
        <taxon>Rhododendron</taxon>
    </lineage>
</organism>
<gene>
    <name evidence="1" type="ORF">RHMOL_Rhmol10G0160200</name>
</gene>
<proteinExistence type="predicted"/>
<evidence type="ECO:0000313" key="2">
    <source>
        <dbReference type="Proteomes" id="UP001062846"/>
    </source>
</evidence>